<sequence>MRCGLPGRRSRPSGRRRECGGEEGNAAVEFVFLGVLLLVPVVYLVLSVGAIQGASYAAAGAAEHAARSYAQAAVPEEGEAAGRQAAAVTLADFGFGVVAPDVSFSCADASCLEAGGYVTARVAFQVPLPLIGALPGMEQGPVEVSATSTQRVERYR</sequence>
<name>A0A078MUY9_9MICC</name>
<keyword evidence="1" id="KW-0472">Membrane</keyword>
<dbReference type="AlphaFoldDB" id="A0A078MUY9"/>
<protein>
    <recommendedName>
        <fullName evidence="3">TadE-like protein</fullName>
    </recommendedName>
</protein>
<keyword evidence="1" id="KW-1133">Transmembrane helix</keyword>
<feature type="transmembrane region" description="Helical" evidence="1">
    <location>
        <begin position="26"/>
        <end position="46"/>
    </location>
</feature>
<organism evidence="2">
    <name type="scientific">Arthrobacter saudimassiliensis</name>
    <dbReference type="NCBI Taxonomy" id="1461584"/>
    <lineage>
        <taxon>Bacteria</taxon>
        <taxon>Bacillati</taxon>
        <taxon>Actinomycetota</taxon>
        <taxon>Actinomycetes</taxon>
        <taxon>Micrococcales</taxon>
        <taxon>Micrococcaceae</taxon>
        <taxon>Arthrobacter</taxon>
    </lineage>
</organism>
<reference evidence="2" key="1">
    <citation type="submission" date="2014-07" db="EMBL/GenBank/DDBJ databases">
        <authorList>
            <person name="Urmite Genomes Urmite Genomes"/>
        </authorList>
    </citation>
    <scope>NUCLEOTIDE SEQUENCE</scope>
    <source>
        <strain evidence="2">11W110_air</strain>
    </source>
</reference>
<dbReference type="PATRIC" id="fig|1461584.3.peg.1963"/>
<evidence type="ECO:0000313" key="2">
    <source>
        <dbReference type="EMBL" id="CEA08631.1"/>
    </source>
</evidence>
<dbReference type="EMBL" id="LN483071">
    <property type="protein sequence ID" value="CEA08631.1"/>
    <property type="molecule type" value="Genomic_DNA"/>
</dbReference>
<keyword evidence="1" id="KW-0812">Transmembrane</keyword>
<gene>
    <name evidence="2" type="ORF">BN1051_01988</name>
</gene>
<evidence type="ECO:0008006" key="3">
    <source>
        <dbReference type="Google" id="ProtNLM"/>
    </source>
</evidence>
<evidence type="ECO:0000256" key="1">
    <source>
        <dbReference type="SAM" id="Phobius"/>
    </source>
</evidence>
<proteinExistence type="predicted"/>
<accession>A0A078MUY9</accession>